<name>A0A2D2ATP4_9CAUL</name>
<dbReference type="AlphaFoldDB" id="A0A2D2ATP4"/>
<keyword evidence="3" id="KW-1185">Reference proteome</keyword>
<dbReference type="Proteomes" id="UP000228945">
    <property type="component" value="Chromosome"/>
</dbReference>
<feature type="transmembrane region" description="Helical" evidence="1">
    <location>
        <begin position="7"/>
        <end position="30"/>
    </location>
</feature>
<gene>
    <name evidence="2" type="ORF">CSW64_02550</name>
</gene>
<dbReference type="KEGG" id="cmb:CSW64_02550"/>
<feature type="transmembrane region" description="Helical" evidence="1">
    <location>
        <begin position="107"/>
        <end position="124"/>
    </location>
</feature>
<dbReference type="OrthoDB" id="7584247at2"/>
<sequence>MLRLVLGVIVGVVAGFAVVMVAELIGHQIFPPPPGLDPSDREAVKALIPTLPIGALVAVLVAWGLGTFTASAAALLVSRRRRLAGGIAAAVVAAASAATLVMIPHPAWFVAAAIVVVLGGAWLADRLFGAKTA</sequence>
<feature type="transmembrane region" description="Helical" evidence="1">
    <location>
        <begin position="50"/>
        <end position="76"/>
    </location>
</feature>
<protein>
    <submittedName>
        <fullName evidence="2">Uncharacterized protein</fullName>
    </submittedName>
</protein>
<evidence type="ECO:0000256" key="1">
    <source>
        <dbReference type="SAM" id="Phobius"/>
    </source>
</evidence>
<dbReference type="EMBL" id="CP024201">
    <property type="protein sequence ID" value="ATQ41371.1"/>
    <property type="molecule type" value="Genomic_DNA"/>
</dbReference>
<dbReference type="RefSeq" id="WP_099620627.1">
    <property type="nucleotide sequence ID" value="NZ_CP024201.1"/>
</dbReference>
<accession>A0A2D2ATP4</accession>
<keyword evidence="1" id="KW-1133">Transmembrane helix</keyword>
<evidence type="ECO:0000313" key="2">
    <source>
        <dbReference type="EMBL" id="ATQ41371.1"/>
    </source>
</evidence>
<keyword evidence="1" id="KW-0472">Membrane</keyword>
<proteinExistence type="predicted"/>
<reference evidence="2 3" key="1">
    <citation type="submission" date="2017-10" db="EMBL/GenBank/DDBJ databases">
        <title>Genome sequence of Caulobacter mirabilis FWC38.</title>
        <authorList>
            <person name="Fiebig A."/>
            <person name="Crosson S."/>
        </authorList>
    </citation>
    <scope>NUCLEOTIDE SEQUENCE [LARGE SCALE GENOMIC DNA]</scope>
    <source>
        <strain evidence="2 3">FWC 38</strain>
    </source>
</reference>
<keyword evidence="1" id="KW-0812">Transmembrane</keyword>
<organism evidence="2 3">
    <name type="scientific">Caulobacter mirabilis</name>
    <dbReference type="NCBI Taxonomy" id="69666"/>
    <lineage>
        <taxon>Bacteria</taxon>
        <taxon>Pseudomonadati</taxon>
        <taxon>Pseudomonadota</taxon>
        <taxon>Alphaproteobacteria</taxon>
        <taxon>Caulobacterales</taxon>
        <taxon>Caulobacteraceae</taxon>
        <taxon>Caulobacter</taxon>
    </lineage>
</organism>
<feature type="transmembrane region" description="Helical" evidence="1">
    <location>
        <begin position="83"/>
        <end position="101"/>
    </location>
</feature>
<evidence type="ECO:0000313" key="3">
    <source>
        <dbReference type="Proteomes" id="UP000228945"/>
    </source>
</evidence>